<dbReference type="EMBL" id="DS027052">
    <property type="protein sequence ID" value="EAW11310.1"/>
    <property type="molecule type" value="Genomic_DNA"/>
</dbReference>
<feature type="region of interest" description="Disordered" evidence="1">
    <location>
        <begin position="1"/>
        <end position="64"/>
    </location>
</feature>
<evidence type="ECO:0000313" key="2">
    <source>
        <dbReference type="EMBL" id="EAW11310.1"/>
    </source>
</evidence>
<proteinExistence type="predicted"/>
<evidence type="ECO:0000313" key="3">
    <source>
        <dbReference type="Proteomes" id="UP000006701"/>
    </source>
</evidence>
<keyword evidence="3" id="KW-1185">Reference proteome</keyword>
<reference evidence="2 3" key="1">
    <citation type="journal article" date="2008" name="PLoS Genet.">
        <title>Genomic islands in the pathogenic filamentous fungus Aspergillus fumigatus.</title>
        <authorList>
            <person name="Fedorova N.D."/>
            <person name="Khaldi N."/>
            <person name="Joardar V.S."/>
            <person name="Maiti R."/>
            <person name="Amedeo P."/>
            <person name="Anderson M.J."/>
            <person name="Crabtree J."/>
            <person name="Silva J.C."/>
            <person name="Badger J.H."/>
            <person name="Albarraq A."/>
            <person name="Angiuoli S."/>
            <person name="Bussey H."/>
            <person name="Bowyer P."/>
            <person name="Cotty P.J."/>
            <person name="Dyer P.S."/>
            <person name="Egan A."/>
            <person name="Galens K."/>
            <person name="Fraser-Liggett C.M."/>
            <person name="Haas B.J."/>
            <person name="Inman J.M."/>
            <person name="Kent R."/>
            <person name="Lemieux S."/>
            <person name="Malavazi I."/>
            <person name="Orvis J."/>
            <person name="Roemer T."/>
            <person name="Ronning C.M."/>
            <person name="Sundaram J.P."/>
            <person name="Sutton G."/>
            <person name="Turner G."/>
            <person name="Venter J.C."/>
            <person name="White O.R."/>
            <person name="Whitty B.R."/>
            <person name="Youngman P."/>
            <person name="Wolfe K.H."/>
            <person name="Goldman G.H."/>
            <person name="Wortman J.R."/>
            <person name="Jiang B."/>
            <person name="Denning D.W."/>
            <person name="Nierman W.C."/>
        </authorList>
    </citation>
    <scope>NUCLEOTIDE SEQUENCE [LARGE SCALE GENOMIC DNA]</scope>
    <source>
        <strain evidence="3">ATCC 1007 / CBS 513.65 / DSM 816 / NCTC 3887 / NRRL 1</strain>
    </source>
</reference>
<dbReference type="KEGG" id="act:ACLA_090030"/>
<dbReference type="OrthoDB" id="10535350at2759"/>
<feature type="compositionally biased region" description="Polar residues" evidence="1">
    <location>
        <begin position="30"/>
        <end position="55"/>
    </location>
</feature>
<sequence>MPTPNGSSDSEVPPTRRPQAAAWSAGRKSQVASRKSQVASRKSQVASRKSQVTSRKSQRSRNGR</sequence>
<organism evidence="2 3">
    <name type="scientific">Aspergillus clavatus (strain ATCC 1007 / CBS 513.65 / DSM 816 / NCTC 3887 / NRRL 1 / QM 1276 / 107)</name>
    <dbReference type="NCBI Taxonomy" id="344612"/>
    <lineage>
        <taxon>Eukaryota</taxon>
        <taxon>Fungi</taxon>
        <taxon>Dikarya</taxon>
        <taxon>Ascomycota</taxon>
        <taxon>Pezizomycotina</taxon>
        <taxon>Eurotiomycetes</taxon>
        <taxon>Eurotiomycetidae</taxon>
        <taxon>Eurotiales</taxon>
        <taxon>Aspergillaceae</taxon>
        <taxon>Aspergillus</taxon>
        <taxon>Aspergillus subgen. Fumigati</taxon>
    </lineage>
</organism>
<feature type="compositionally biased region" description="Polar residues" evidence="1">
    <location>
        <begin position="1"/>
        <end position="10"/>
    </location>
</feature>
<gene>
    <name evidence="2" type="ORF">ACLA_090030</name>
</gene>
<dbReference type="AlphaFoldDB" id="A1CEL1"/>
<accession>A1CEL1</accession>
<dbReference type="RefSeq" id="XP_001272736.1">
    <property type="nucleotide sequence ID" value="XM_001272735.1"/>
</dbReference>
<evidence type="ECO:0000256" key="1">
    <source>
        <dbReference type="SAM" id="MobiDB-lite"/>
    </source>
</evidence>
<protein>
    <submittedName>
        <fullName evidence="2">Uncharacterized protein</fullName>
    </submittedName>
</protein>
<dbReference type="VEuPathDB" id="FungiDB:ACLA_090030"/>
<name>A1CEL1_ASPCL</name>
<dbReference type="Proteomes" id="UP000006701">
    <property type="component" value="Unassembled WGS sequence"/>
</dbReference>
<dbReference type="HOGENOM" id="CLU_2867250_0_0_1"/>
<dbReference type="GeneID" id="4705059"/>